<dbReference type="RefSeq" id="WP_084091679.1">
    <property type="nucleotide sequence ID" value="NZ_FWXD01000019.1"/>
</dbReference>
<feature type="domain" description="ER-bound oxygenase mpaB/mpaB'/Rubber oxygenase catalytic" evidence="1">
    <location>
        <begin position="40"/>
        <end position="260"/>
    </location>
</feature>
<name>A0A1W1XVG2_9NEIS</name>
<reference evidence="2 3" key="1">
    <citation type="submission" date="2017-04" db="EMBL/GenBank/DDBJ databases">
        <authorList>
            <person name="Afonso C.L."/>
            <person name="Miller P.J."/>
            <person name="Scott M.A."/>
            <person name="Spackman E."/>
            <person name="Goraichik I."/>
            <person name="Dimitrov K.M."/>
            <person name="Suarez D.L."/>
            <person name="Swayne D.E."/>
        </authorList>
    </citation>
    <scope>NUCLEOTIDE SEQUENCE [LARGE SCALE GENOMIC DNA]</scope>
    <source>
        <strain evidence="2 3">DSM 23236</strain>
    </source>
</reference>
<dbReference type="GO" id="GO:0016491">
    <property type="term" value="F:oxidoreductase activity"/>
    <property type="evidence" value="ECO:0007669"/>
    <property type="project" value="InterPro"/>
</dbReference>
<dbReference type="EMBL" id="FWXD01000019">
    <property type="protein sequence ID" value="SMC27896.1"/>
    <property type="molecule type" value="Genomic_DNA"/>
</dbReference>
<dbReference type="PANTHER" id="PTHR36151">
    <property type="entry name" value="BLR2777 PROTEIN"/>
    <property type="match status" value="1"/>
</dbReference>
<organism evidence="2 3">
    <name type="scientific">Andreprevotia lacus DSM 23236</name>
    <dbReference type="NCBI Taxonomy" id="1121001"/>
    <lineage>
        <taxon>Bacteria</taxon>
        <taxon>Pseudomonadati</taxon>
        <taxon>Pseudomonadota</taxon>
        <taxon>Betaproteobacteria</taxon>
        <taxon>Neisseriales</taxon>
        <taxon>Chitinibacteraceae</taxon>
        <taxon>Andreprevotia</taxon>
    </lineage>
</organism>
<proteinExistence type="predicted"/>
<evidence type="ECO:0000313" key="2">
    <source>
        <dbReference type="EMBL" id="SMC27896.1"/>
    </source>
</evidence>
<gene>
    <name evidence="2" type="ORF">SAMN02745857_03013</name>
</gene>
<dbReference type="InterPro" id="IPR018713">
    <property type="entry name" value="MPAB/Lcp_cat_dom"/>
</dbReference>
<sequence length="286" mass="30957">MLRRYLFEQIRSVTRNGAPAVDFSVPAGDPGLFGPDAVCWRIHQDFTAMMIGGVAALMLQALHPRALAGVWDHSNFREDLKGRLGRTSFFISCTTYGGTALAEQTIAHVRHIHTRVRGVAPDGSAYSAEDGDLLTWVHASEVSSFLQAYLTHVDPRLSGAEQDRYYAEMAQVAIKLGATDVPTNRAAMAAYLAAQRGQLLASERTHEVIRVLNSFTPRSASQVFIQAAYQLLPPWAAELLQAPRLGVLQQLALQAALKTAGAGARWALAPYGVAAIARQRALAVPA</sequence>
<evidence type="ECO:0000259" key="1">
    <source>
        <dbReference type="Pfam" id="PF09995"/>
    </source>
</evidence>
<dbReference type="PANTHER" id="PTHR36151:SF3">
    <property type="entry name" value="ER-BOUND OXYGENASE MPAB_MPAB'_RUBBER OXYGENASE CATALYTIC DOMAIN-CONTAINING PROTEIN"/>
    <property type="match status" value="1"/>
</dbReference>
<dbReference type="OrthoDB" id="108890at2"/>
<accession>A0A1W1XVG2</accession>
<evidence type="ECO:0000313" key="3">
    <source>
        <dbReference type="Proteomes" id="UP000192761"/>
    </source>
</evidence>
<dbReference type="Proteomes" id="UP000192761">
    <property type="component" value="Unassembled WGS sequence"/>
</dbReference>
<dbReference type="AlphaFoldDB" id="A0A1W1XVG2"/>
<protein>
    <submittedName>
        <fullName evidence="2">Uncharacterized conserved protein, DUF2236 family</fullName>
    </submittedName>
</protein>
<dbReference type="STRING" id="1121001.SAMN02745857_03013"/>
<dbReference type="Pfam" id="PF09995">
    <property type="entry name" value="MPAB_Lcp_cat"/>
    <property type="match status" value="1"/>
</dbReference>
<keyword evidence="3" id="KW-1185">Reference proteome</keyword>